<evidence type="ECO:0000313" key="2">
    <source>
        <dbReference type="Proteomes" id="UP001370758"/>
    </source>
</evidence>
<reference evidence="1 2" key="1">
    <citation type="submission" date="2023-08" db="EMBL/GenBank/DDBJ databases">
        <authorList>
            <person name="Palmer J.M."/>
        </authorList>
    </citation>
    <scope>NUCLEOTIDE SEQUENCE [LARGE SCALE GENOMIC DNA]</scope>
    <source>
        <strain evidence="1 2">TWF481</strain>
    </source>
</reference>
<comment type="caution">
    <text evidence="1">The sequence shown here is derived from an EMBL/GenBank/DDBJ whole genome shotgun (WGS) entry which is preliminary data.</text>
</comment>
<protein>
    <submittedName>
        <fullName evidence="1">Uncharacterized protein</fullName>
    </submittedName>
</protein>
<gene>
    <name evidence="1" type="ORF">TWF481_010794</name>
</gene>
<organism evidence="1 2">
    <name type="scientific">Arthrobotrys musiformis</name>
    <dbReference type="NCBI Taxonomy" id="47236"/>
    <lineage>
        <taxon>Eukaryota</taxon>
        <taxon>Fungi</taxon>
        <taxon>Dikarya</taxon>
        <taxon>Ascomycota</taxon>
        <taxon>Pezizomycotina</taxon>
        <taxon>Orbiliomycetes</taxon>
        <taxon>Orbiliales</taxon>
        <taxon>Orbiliaceae</taxon>
        <taxon>Arthrobotrys</taxon>
    </lineage>
</organism>
<name>A0AAV9W3Y7_9PEZI</name>
<dbReference type="AlphaFoldDB" id="A0AAV9W3Y7"/>
<accession>A0AAV9W3Y7</accession>
<keyword evidence="2" id="KW-1185">Reference proteome</keyword>
<sequence length="250" mass="28084">MQDLAPRAPESQSVESLLFSGLVQPTVGDLIDFGGFDDVFQNPAEYLGANTYANFNPDIQLIPEFRYSSHELFDTTSMSSSASDAGAPILTPRSSHESLTRADALNSEYDHFFKLTANPNTCAPIIYPPASIQKTDGEKKKKYLLRVARKPALPKGMSSETSSSKKFYFDDMDEFDSNFENWMKVQFFNPGFCWGLWELENPERQERLSSTKAVIDELEFIWSAYRSNEAALYLVAKSVDEMGWGGDGPF</sequence>
<dbReference type="EMBL" id="JAVHJL010000007">
    <property type="protein sequence ID" value="KAK6500451.1"/>
    <property type="molecule type" value="Genomic_DNA"/>
</dbReference>
<dbReference type="Proteomes" id="UP001370758">
    <property type="component" value="Unassembled WGS sequence"/>
</dbReference>
<evidence type="ECO:0000313" key="1">
    <source>
        <dbReference type="EMBL" id="KAK6500451.1"/>
    </source>
</evidence>
<proteinExistence type="predicted"/>